<dbReference type="AlphaFoldDB" id="A0A2H3DJD0"/>
<evidence type="ECO:0000313" key="2">
    <source>
        <dbReference type="Proteomes" id="UP000217790"/>
    </source>
</evidence>
<dbReference type="Proteomes" id="UP000217790">
    <property type="component" value="Unassembled WGS sequence"/>
</dbReference>
<protein>
    <submittedName>
        <fullName evidence="1">Uncharacterized protein</fullName>
    </submittedName>
</protein>
<proteinExistence type="predicted"/>
<dbReference type="EMBL" id="KZ293663">
    <property type="protein sequence ID" value="PBK90968.1"/>
    <property type="molecule type" value="Genomic_DNA"/>
</dbReference>
<organism evidence="1 2">
    <name type="scientific">Armillaria gallica</name>
    <name type="common">Bulbous honey fungus</name>
    <name type="synonym">Armillaria bulbosa</name>
    <dbReference type="NCBI Taxonomy" id="47427"/>
    <lineage>
        <taxon>Eukaryota</taxon>
        <taxon>Fungi</taxon>
        <taxon>Dikarya</taxon>
        <taxon>Basidiomycota</taxon>
        <taxon>Agaricomycotina</taxon>
        <taxon>Agaricomycetes</taxon>
        <taxon>Agaricomycetidae</taxon>
        <taxon>Agaricales</taxon>
        <taxon>Marasmiineae</taxon>
        <taxon>Physalacriaceae</taxon>
        <taxon>Armillaria</taxon>
    </lineage>
</organism>
<keyword evidence="2" id="KW-1185">Reference proteome</keyword>
<accession>A0A2H3DJD0</accession>
<gene>
    <name evidence="1" type="ORF">ARMGADRAFT_284541</name>
</gene>
<dbReference type="InParanoid" id="A0A2H3DJD0"/>
<name>A0A2H3DJD0_ARMGA</name>
<sequence>MSILGNAIFEVQTRVVVFFGRLDNSDLVLAVLLMLATLLLLKKISSGGERFYNRLRMVGSPQRGQLDTIFFPRLLIYRRLGSI</sequence>
<reference evidence="2" key="1">
    <citation type="journal article" date="2017" name="Nat. Ecol. Evol.">
        <title>Genome expansion and lineage-specific genetic innovations in the forest pathogenic fungi Armillaria.</title>
        <authorList>
            <person name="Sipos G."/>
            <person name="Prasanna A.N."/>
            <person name="Walter M.C."/>
            <person name="O'Connor E."/>
            <person name="Balint B."/>
            <person name="Krizsan K."/>
            <person name="Kiss B."/>
            <person name="Hess J."/>
            <person name="Varga T."/>
            <person name="Slot J."/>
            <person name="Riley R."/>
            <person name="Boka B."/>
            <person name="Rigling D."/>
            <person name="Barry K."/>
            <person name="Lee J."/>
            <person name="Mihaltcheva S."/>
            <person name="LaButti K."/>
            <person name="Lipzen A."/>
            <person name="Waldron R."/>
            <person name="Moloney N.M."/>
            <person name="Sperisen C."/>
            <person name="Kredics L."/>
            <person name="Vagvoelgyi C."/>
            <person name="Patrignani A."/>
            <person name="Fitzpatrick D."/>
            <person name="Nagy I."/>
            <person name="Doyle S."/>
            <person name="Anderson J.B."/>
            <person name="Grigoriev I.V."/>
            <person name="Gueldener U."/>
            <person name="Muensterkoetter M."/>
            <person name="Nagy L.G."/>
        </authorList>
    </citation>
    <scope>NUCLEOTIDE SEQUENCE [LARGE SCALE GENOMIC DNA]</scope>
    <source>
        <strain evidence="2">Ar21-2</strain>
    </source>
</reference>
<evidence type="ECO:0000313" key="1">
    <source>
        <dbReference type="EMBL" id="PBK90968.1"/>
    </source>
</evidence>